<dbReference type="InterPro" id="IPR027469">
    <property type="entry name" value="Cation_efflux_TMD_sf"/>
</dbReference>
<dbReference type="GO" id="GO:0016020">
    <property type="term" value="C:membrane"/>
    <property type="evidence" value="ECO:0007669"/>
    <property type="project" value="UniProtKB-SubCell"/>
</dbReference>
<evidence type="ECO:0000256" key="2">
    <source>
        <dbReference type="ARBA" id="ARBA00008873"/>
    </source>
</evidence>
<evidence type="ECO:0000313" key="13">
    <source>
        <dbReference type="Proteomes" id="UP001174936"/>
    </source>
</evidence>
<dbReference type="NCBIfam" id="TIGR01297">
    <property type="entry name" value="CDF"/>
    <property type="match status" value="1"/>
</dbReference>
<evidence type="ECO:0000259" key="11">
    <source>
        <dbReference type="Pfam" id="PF16916"/>
    </source>
</evidence>
<protein>
    <submittedName>
        <fullName evidence="12">Cation efflux protein</fullName>
    </submittedName>
</protein>
<comment type="caution">
    <text evidence="12">The sequence shown here is derived from an EMBL/GenBank/DDBJ whole genome shotgun (WGS) entry which is preliminary data.</text>
</comment>
<dbReference type="Proteomes" id="UP001174936">
    <property type="component" value="Unassembled WGS sequence"/>
</dbReference>
<dbReference type="Pfam" id="PF01545">
    <property type="entry name" value="Cation_efflux"/>
    <property type="match status" value="1"/>
</dbReference>
<evidence type="ECO:0000256" key="6">
    <source>
        <dbReference type="ARBA" id="ARBA00022989"/>
    </source>
</evidence>
<dbReference type="SUPFAM" id="SSF160240">
    <property type="entry name" value="Cation efflux protein cytoplasmic domain-like"/>
    <property type="match status" value="1"/>
</dbReference>
<evidence type="ECO:0000313" key="12">
    <source>
        <dbReference type="EMBL" id="KAK0641599.1"/>
    </source>
</evidence>
<feature type="transmembrane region" description="Helical" evidence="9">
    <location>
        <begin position="12"/>
        <end position="30"/>
    </location>
</feature>
<feature type="domain" description="Cation efflux protein transmembrane" evidence="10">
    <location>
        <begin position="11"/>
        <end position="268"/>
    </location>
</feature>
<feature type="domain" description="Cation efflux protein cytoplasmic" evidence="11">
    <location>
        <begin position="273"/>
        <end position="346"/>
    </location>
</feature>
<keyword evidence="5" id="KW-0862">Zinc</keyword>
<keyword evidence="3" id="KW-0813">Transport</keyword>
<evidence type="ECO:0000256" key="1">
    <source>
        <dbReference type="ARBA" id="ARBA00004141"/>
    </source>
</evidence>
<feature type="transmembrane region" description="Helical" evidence="9">
    <location>
        <begin position="203"/>
        <end position="231"/>
    </location>
</feature>
<dbReference type="AlphaFoldDB" id="A0AA40CLP9"/>
<comment type="subcellular location">
    <subcellularLocation>
        <location evidence="1">Membrane</location>
        <topology evidence="1">Multi-pass membrane protein</topology>
    </subcellularLocation>
</comment>
<feature type="transmembrane region" description="Helical" evidence="9">
    <location>
        <begin position="113"/>
        <end position="134"/>
    </location>
</feature>
<proteinExistence type="inferred from homology"/>
<reference evidence="12" key="1">
    <citation type="submission" date="2023-06" db="EMBL/GenBank/DDBJ databases">
        <title>Genome-scale phylogeny and comparative genomics of the fungal order Sordariales.</title>
        <authorList>
            <consortium name="Lawrence Berkeley National Laboratory"/>
            <person name="Hensen N."/>
            <person name="Bonometti L."/>
            <person name="Westerberg I."/>
            <person name="Brannstrom I.O."/>
            <person name="Guillou S."/>
            <person name="Cros-Aarteil S."/>
            <person name="Calhoun S."/>
            <person name="Haridas S."/>
            <person name="Kuo A."/>
            <person name="Mondo S."/>
            <person name="Pangilinan J."/>
            <person name="Riley R."/>
            <person name="Labutti K."/>
            <person name="Andreopoulos B."/>
            <person name="Lipzen A."/>
            <person name="Chen C."/>
            <person name="Yanf M."/>
            <person name="Daum C."/>
            <person name="Ng V."/>
            <person name="Clum A."/>
            <person name="Steindorff A."/>
            <person name="Ohm R."/>
            <person name="Martin F."/>
            <person name="Silar P."/>
            <person name="Natvig D."/>
            <person name="Lalanne C."/>
            <person name="Gautier V."/>
            <person name="Ament-Velasquez S.L."/>
            <person name="Kruys A."/>
            <person name="Hutchinson M.I."/>
            <person name="Powell A.J."/>
            <person name="Barry K."/>
            <person name="Miller A.N."/>
            <person name="Grigoriev I.V."/>
            <person name="Debuchy R."/>
            <person name="Gladieux P."/>
            <person name="Thoren M.H."/>
            <person name="Johannesson H."/>
        </authorList>
    </citation>
    <scope>NUCLEOTIDE SEQUENCE</scope>
    <source>
        <strain evidence="12">SMH2532-1</strain>
    </source>
</reference>
<keyword evidence="4 9" id="KW-0812">Transmembrane</keyword>
<dbReference type="Gene3D" id="1.20.1510.10">
    <property type="entry name" value="Cation efflux protein transmembrane domain"/>
    <property type="match status" value="1"/>
</dbReference>
<dbReference type="InterPro" id="IPR027470">
    <property type="entry name" value="Cation_efflux_CTD"/>
</dbReference>
<organism evidence="12 13">
    <name type="scientific">Cercophora newfieldiana</name>
    <dbReference type="NCBI Taxonomy" id="92897"/>
    <lineage>
        <taxon>Eukaryota</taxon>
        <taxon>Fungi</taxon>
        <taxon>Dikarya</taxon>
        <taxon>Ascomycota</taxon>
        <taxon>Pezizomycotina</taxon>
        <taxon>Sordariomycetes</taxon>
        <taxon>Sordariomycetidae</taxon>
        <taxon>Sordariales</taxon>
        <taxon>Lasiosphaeriaceae</taxon>
        <taxon>Cercophora</taxon>
    </lineage>
</organism>
<evidence type="ECO:0000256" key="8">
    <source>
        <dbReference type="SAM" id="MobiDB-lite"/>
    </source>
</evidence>
<dbReference type="PANTHER" id="PTHR45820:SF5">
    <property type="entry name" value="DIFFUSION FACILITATOR FAMILY METAL ION TRANSPORTER, PUTATIVE-RELATED"/>
    <property type="match status" value="1"/>
</dbReference>
<dbReference type="SUPFAM" id="SSF161111">
    <property type="entry name" value="Cation efflux protein transmembrane domain-like"/>
    <property type="match status" value="1"/>
</dbReference>
<feature type="transmembrane region" description="Helical" evidence="9">
    <location>
        <begin position="42"/>
        <end position="60"/>
    </location>
</feature>
<evidence type="ECO:0000256" key="9">
    <source>
        <dbReference type="SAM" id="Phobius"/>
    </source>
</evidence>
<gene>
    <name evidence="12" type="ORF">B0T16DRAFT_217943</name>
</gene>
<name>A0AA40CLP9_9PEZI</name>
<keyword evidence="7 9" id="KW-0472">Membrane</keyword>
<dbReference type="Pfam" id="PF16916">
    <property type="entry name" value="ZT_dimer"/>
    <property type="match status" value="1"/>
</dbReference>
<dbReference type="InterPro" id="IPR002524">
    <property type="entry name" value="Cation_efflux"/>
</dbReference>
<feature type="transmembrane region" description="Helical" evidence="9">
    <location>
        <begin position="80"/>
        <end position="101"/>
    </location>
</feature>
<sequence length="421" mass="46128">MCLKLGARQRLIATIAIYFTFFVAELAVALSTRSLALIADAFHYLNDLIGFAVALVALVVKNRKSDRGPYTFGWQRAPVIGAFFNGAFLMALGVSIFFQSVERFLEPSTVDNAIQVLVMGCVGLTLNILSAVVLHDHHGHSHGHEHGHEHSHDIEHRETEDQSLPKDTSSISSEDTFESVYRQLHRNHHHVQQSEKNDTKRDLGMLGVLTHVLCDAINNLGVIVAAAVMSFTTFKSRFYADPAVSMGIALMILISAMPLLRRSGAILLQGAPSTVDASEIQEDLEMIPGIASVHELHIWQLDENKTVASAHLVFSDSDVSRFMYRAQLARECLHAYGIHSATLQSEFLHAKEALQYQQGTKRKASCLAVCSATCEDLRCCSEPSQRCKVGEGAPPDGAEDVISEGVTTVTVFASPDKAYSI</sequence>
<feature type="compositionally biased region" description="Basic and acidic residues" evidence="8">
    <location>
        <begin position="142"/>
        <end position="164"/>
    </location>
</feature>
<dbReference type="InterPro" id="IPR036837">
    <property type="entry name" value="Cation_efflux_CTD_sf"/>
</dbReference>
<dbReference type="PANTHER" id="PTHR45820">
    <property type="entry name" value="FI23527P1"/>
    <property type="match status" value="1"/>
</dbReference>
<dbReference type="EMBL" id="JAULSV010000006">
    <property type="protein sequence ID" value="KAK0641599.1"/>
    <property type="molecule type" value="Genomic_DNA"/>
</dbReference>
<evidence type="ECO:0000256" key="4">
    <source>
        <dbReference type="ARBA" id="ARBA00022692"/>
    </source>
</evidence>
<dbReference type="InterPro" id="IPR058533">
    <property type="entry name" value="Cation_efflux_TM"/>
</dbReference>
<keyword evidence="6 9" id="KW-1133">Transmembrane helix</keyword>
<accession>A0AA40CLP9</accession>
<evidence type="ECO:0000256" key="3">
    <source>
        <dbReference type="ARBA" id="ARBA00022448"/>
    </source>
</evidence>
<feature type="region of interest" description="Disordered" evidence="8">
    <location>
        <begin position="139"/>
        <end position="172"/>
    </location>
</feature>
<dbReference type="GO" id="GO:0005385">
    <property type="term" value="F:zinc ion transmembrane transporter activity"/>
    <property type="evidence" value="ECO:0007669"/>
    <property type="project" value="TreeGrafter"/>
</dbReference>
<evidence type="ECO:0000256" key="5">
    <source>
        <dbReference type="ARBA" id="ARBA00022833"/>
    </source>
</evidence>
<keyword evidence="13" id="KW-1185">Reference proteome</keyword>
<dbReference type="GO" id="GO:0006882">
    <property type="term" value="P:intracellular zinc ion homeostasis"/>
    <property type="evidence" value="ECO:0007669"/>
    <property type="project" value="TreeGrafter"/>
</dbReference>
<comment type="similarity">
    <text evidence="2">Belongs to the cation diffusion facilitator (CDF) transporter (TC 2.A.4) family. SLC30A subfamily.</text>
</comment>
<evidence type="ECO:0000256" key="7">
    <source>
        <dbReference type="ARBA" id="ARBA00023136"/>
    </source>
</evidence>
<evidence type="ECO:0000259" key="10">
    <source>
        <dbReference type="Pfam" id="PF01545"/>
    </source>
</evidence>
<feature type="transmembrane region" description="Helical" evidence="9">
    <location>
        <begin position="243"/>
        <end position="260"/>
    </location>
</feature>